<dbReference type="PROSITE" id="PS00409">
    <property type="entry name" value="PROKAR_NTER_METHYL"/>
    <property type="match status" value="1"/>
</dbReference>
<dbReference type="Proteomes" id="UP000320496">
    <property type="component" value="Chromosome"/>
</dbReference>
<keyword evidence="1" id="KW-0812">Transmembrane</keyword>
<dbReference type="EMBL" id="CP036275">
    <property type="protein sequence ID" value="QDU36241.1"/>
    <property type="molecule type" value="Genomic_DNA"/>
</dbReference>
<dbReference type="NCBIfam" id="TIGR02532">
    <property type="entry name" value="IV_pilin_GFxxxE"/>
    <property type="match status" value="1"/>
</dbReference>
<keyword evidence="1" id="KW-0472">Membrane</keyword>
<dbReference type="AlphaFoldDB" id="A0A517Z199"/>
<dbReference type="InterPro" id="IPR027558">
    <property type="entry name" value="Pre_pil_HX9DG_C"/>
</dbReference>
<dbReference type="SUPFAM" id="SSF54523">
    <property type="entry name" value="Pili subunits"/>
    <property type="match status" value="1"/>
</dbReference>
<protein>
    <submittedName>
        <fullName evidence="3">Putative major pilin subunit</fullName>
    </submittedName>
</protein>
<evidence type="ECO:0000313" key="3">
    <source>
        <dbReference type="EMBL" id="QDU36241.1"/>
    </source>
</evidence>
<keyword evidence="4" id="KW-1185">Reference proteome</keyword>
<reference evidence="3 4" key="1">
    <citation type="submission" date="2019-02" db="EMBL/GenBank/DDBJ databases">
        <title>Deep-cultivation of Planctomycetes and their phenomic and genomic characterization uncovers novel biology.</title>
        <authorList>
            <person name="Wiegand S."/>
            <person name="Jogler M."/>
            <person name="Boedeker C."/>
            <person name="Pinto D."/>
            <person name="Vollmers J."/>
            <person name="Rivas-Marin E."/>
            <person name="Kohn T."/>
            <person name="Peeters S.H."/>
            <person name="Heuer A."/>
            <person name="Rast P."/>
            <person name="Oberbeckmann S."/>
            <person name="Bunk B."/>
            <person name="Jeske O."/>
            <person name="Meyerdierks A."/>
            <person name="Storesund J.E."/>
            <person name="Kallscheuer N."/>
            <person name="Luecker S."/>
            <person name="Lage O.M."/>
            <person name="Pohl T."/>
            <person name="Merkel B.J."/>
            <person name="Hornburger P."/>
            <person name="Mueller R.-W."/>
            <person name="Bruemmer F."/>
            <person name="Labrenz M."/>
            <person name="Spormann A.M."/>
            <person name="Op den Camp H."/>
            <person name="Overmann J."/>
            <person name="Amann R."/>
            <person name="Jetten M.S.M."/>
            <person name="Mascher T."/>
            <person name="Medema M.H."/>
            <person name="Devos D.P."/>
            <person name="Kaster A.-K."/>
            <person name="Ovreas L."/>
            <person name="Rohde M."/>
            <person name="Galperin M.Y."/>
            <person name="Jogler C."/>
        </authorList>
    </citation>
    <scope>NUCLEOTIDE SEQUENCE [LARGE SCALE GENOMIC DNA]</scope>
    <source>
        <strain evidence="3 4">Mal4</strain>
    </source>
</reference>
<dbReference type="Pfam" id="PF07596">
    <property type="entry name" value="SBP_bac_10"/>
    <property type="match status" value="1"/>
</dbReference>
<dbReference type="OrthoDB" id="268591at2"/>
<dbReference type="InterPro" id="IPR011453">
    <property type="entry name" value="DUF1559"/>
</dbReference>
<dbReference type="InterPro" id="IPR012902">
    <property type="entry name" value="N_methyl_site"/>
</dbReference>
<dbReference type="RefSeq" id="WP_145366926.1">
    <property type="nucleotide sequence ID" value="NZ_CP036275.1"/>
</dbReference>
<keyword evidence="1" id="KW-1133">Transmembrane helix</keyword>
<evidence type="ECO:0000313" key="4">
    <source>
        <dbReference type="Proteomes" id="UP000320496"/>
    </source>
</evidence>
<proteinExistence type="predicted"/>
<feature type="transmembrane region" description="Helical" evidence="1">
    <location>
        <begin position="12"/>
        <end position="37"/>
    </location>
</feature>
<dbReference type="PANTHER" id="PTHR30093">
    <property type="entry name" value="GENERAL SECRETION PATHWAY PROTEIN G"/>
    <property type="match status" value="1"/>
</dbReference>
<dbReference type="InterPro" id="IPR045584">
    <property type="entry name" value="Pilin-like"/>
</dbReference>
<dbReference type="Pfam" id="PF07963">
    <property type="entry name" value="N_methyl"/>
    <property type="match status" value="1"/>
</dbReference>
<organism evidence="3 4">
    <name type="scientific">Maioricimonas rarisocia</name>
    <dbReference type="NCBI Taxonomy" id="2528026"/>
    <lineage>
        <taxon>Bacteria</taxon>
        <taxon>Pseudomonadati</taxon>
        <taxon>Planctomycetota</taxon>
        <taxon>Planctomycetia</taxon>
        <taxon>Planctomycetales</taxon>
        <taxon>Planctomycetaceae</taxon>
        <taxon>Maioricimonas</taxon>
    </lineage>
</organism>
<dbReference type="NCBIfam" id="TIGR04294">
    <property type="entry name" value="pre_pil_HX9DG"/>
    <property type="match status" value="1"/>
</dbReference>
<accession>A0A517Z199</accession>
<name>A0A517Z199_9PLAN</name>
<dbReference type="Gene3D" id="3.30.700.10">
    <property type="entry name" value="Glycoprotein, Type 4 Pilin"/>
    <property type="match status" value="1"/>
</dbReference>
<evidence type="ECO:0000259" key="2">
    <source>
        <dbReference type="Pfam" id="PF07596"/>
    </source>
</evidence>
<feature type="domain" description="DUF1559" evidence="2">
    <location>
        <begin position="38"/>
        <end position="309"/>
    </location>
</feature>
<dbReference type="PANTHER" id="PTHR30093:SF2">
    <property type="entry name" value="TYPE II SECRETION SYSTEM PROTEIN H"/>
    <property type="match status" value="1"/>
</dbReference>
<dbReference type="KEGG" id="mri:Mal4_05250"/>
<evidence type="ECO:0000256" key="1">
    <source>
        <dbReference type="SAM" id="Phobius"/>
    </source>
</evidence>
<gene>
    <name evidence="3" type="ORF">Mal4_05250</name>
</gene>
<sequence>MRTHSRSCSRQRGFTLIELLVVIAIIAILIALLLPAVQQAREAARRSQCKNNLKQLGLALHNYHDIHRTFPPANVVGSAWINSCPEGQCGHWGWGAMILPLLDQGPTYSLLEVGDVPLPTATSDAVKLEAMRKSLAVFRCPSDVGPQTNGEHRLPTISGGNADCTSGGCVDTATSNYVAGNDSWNLDRDQWNGFMGRVNRLGSASNPSGKAATLKVSDILDGTSNTIAIGERAYRMGAATLRAGVIYGQNGDTGDHNRQGQVYTMAAGRWKMNDTCGNCGRGFSSMHEGGAHFLLADGSVQFLSENIDHNNADGTIDSTYERLIAVADQQPVGEF</sequence>